<dbReference type="SUPFAM" id="SSF55073">
    <property type="entry name" value="Nucleotide cyclase"/>
    <property type="match status" value="1"/>
</dbReference>
<dbReference type="InterPro" id="IPR050469">
    <property type="entry name" value="Diguanylate_Cyclase"/>
</dbReference>
<dbReference type="Pfam" id="PF02743">
    <property type="entry name" value="dCache_1"/>
    <property type="match status" value="1"/>
</dbReference>
<dbReference type="InterPro" id="IPR000160">
    <property type="entry name" value="GGDEF_dom"/>
</dbReference>
<dbReference type="CDD" id="cd18773">
    <property type="entry name" value="PDC1_HK_sensor"/>
    <property type="match status" value="1"/>
</dbReference>
<evidence type="ECO:0000256" key="7">
    <source>
        <dbReference type="SAM" id="Phobius"/>
    </source>
</evidence>
<dbReference type="EC" id="2.7.7.65" evidence="2"/>
<organism evidence="9 10">
    <name type="scientific">Methylophilus rhizosphaerae</name>
    <dbReference type="NCBI Taxonomy" id="492660"/>
    <lineage>
        <taxon>Bacteria</taxon>
        <taxon>Pseudomonadati</taxon>
        <taxon>Pseudomonadota</taxon>
        <taxon>Betaproteobacteria</taxon>
        <taxon>Nitrosomonadales</taxon>
        <taxon>Methylophilaceae</taxon>
        <taxon>Methylophilus</taxon>
    </lineage>
</organism>
<evidence type="ECO:0000256" key="5">
    <source>
        <dbReference type="ARBA" id="ARBA00022989"/>
    </source>
</evidence>
<dbReference type="Proteomes" id="UP000198629">
    <property type="component" value="Unassembled WGS sequence"/>
</dbReference>
<evidence type="ECO:0000313" key="9">
    <source>
        <dbReference type="EMBL" id="SDK22139.1"/>
    </source>
</evidence>
<sequence>MVINKRFYTLLLSAIVLAGLLATSLIGYFGAKDSLSERLQQEMLPLTSDNIYSEIQRDLLQPLLISSLMANDVFVFDWVNDGEKDASKMISYLGQIQKKYNTITAFFISENSRLYYHPTGVLKKVSESGQEDHWYFEAKNSPHPYTINIDRDTADHKRLSIFVNYRIEDKSGKFIGIIGVGLSLQTVVELIENYQKRYGREIYFVNRQGDVMLQSSQYSPELHLQNKDGLDKAFLQILTSPSASFSFRAKNGSTLYINSRLVPEFDWYLIVEQVNDPSSARIERAFIINMAVALVISIIVLLLAHLALRNYHGKLETMATQDKLTGAASRQVFELYFKQAVARCERRGEALSLVLMDIDLFKHINDTYGHQAGDRVLTRIAQLIKSHIRAEDIICRWGGEEFLLLLTGCNLEDAKHITETIRAAVAGLEFHFNNDVIKITISAGLAEMQQGESLAQVVEHADHRLYQAKHAGRNCIRPDIATEV</sequence>
<dbReference type="GO" id="GO:1902201">
    <property type="term" value="P:negative regulation of bacterial-type flagellum-dependent cell motility"/>
    <property type="evidence" value="ECO:0007669"/>
    <property type="project" value="TreeGrafter"/>
</dbReference>
<dbReference type="InterPro" id="IPR029787">
    <property type="entry name" value="Nucleotide_cyclase"/>
</dbReference>
<evidence type="ECO:0000256" key="3">
    <source>
        <dbReference type="ARBA" id="ARBA00022475"/>
    </source>
</evidence>
<dbReference type="GO" id="GO:0043709">
    <property type="term" value="P:cell adhesion involved in single-species biofilm formation"/>
    <property type="evidence" value="ECO:0007669"/>
    <property type="project" value="TreeGrafter"/>
</dbReference>
<dbReference type="GO" id="GO:0052621">
    <property type="term" value="F:diguanylate cyclase activity"/>
    <property type="evidence" value="ECO:0007669"/>
    <property type="project" value="UniProtKB-EC"/>
</dbReference>
<gene>
    <name evidence="9" type="ORF">SAMN05192566_0679</name>
</gene>
<protein>
    <recommendedName>
        <fullName evidence="2">diguanylate cyclase</fullName>
        <ecNumber evidence="2">2.7.7.65</ecNumber>
    </recommendedName>
</protein>
<proteinExistence type="predicted"/>
<dbReference type="GO" id="GO:0005886">
    <property type="term" value="C:plasma membrane"/>
    <property type="evidence" value="ECO:0007669"/>
    <property type="project" value="UniProtKB-SubCell"/>
</dbReference>
<keyword evidence="10" id="KW-1185">Reference proteome</keyword>
<dbReference type="SMART" id="SM00267">
    <property type="entry name" value="GGDEF"/>
    <property type="match status" value="1"/>
</dbReference>
<dbReference type="PROSITE" id="PS50887">
    <property type="entry name" value="GGDEF"/>
    <property type="match status" value="1"/>
</dbReference>
<comment type="subcellular location">
    <subcellularLocation>
        <location evidence="1">Cell membrane</location>
        <topology evidence="1">Multi-pass membrane protein</topology>
    </subcellularLocation>
</comment>
<dbReference type="OrthoDB" id="5496380at2"/>
<dbReference type="PANTHER" id="PTHR45138:SF26">
    <property type="entry name" value="DIGUANYLATE CYCLASE"/>
    <property type="match status" value="1"/>
</dbReference>
<name>A0A1G9A408_9PROT</name>
<dbReference type="RefSeq" id="WP_091469894.1">
    <property type="nucleotide sequence ID" value="NZ_FNFX01000001.1"/>
</dbReference>
<feature type="domain" description="GGDEF" evidence="8">
    <location>
        <begin position="349"/>
        <end position="481"/>
    </location>
</feature>
<dbReference type="InterPro" id="IPR029151">
    <property type="entry name" value="Sensor-like_sf"/>
</dbReference>
<dbReference type="PANTHER" id="PTHR45138">
    <property type="entry name" value="REGULATORY COMPONENTS OF SENSORY TRANSDUCTION SYSTEM"/>
    <property type="match status" value="1"/>
</dbReference>
<dbReference type="CDD" id="cd01949">
    <property type="entry name" value="GGDEF"/>
    <property type="match status" value="1"/>
</dbReference>
<feature type="transmembrane region" description="Helical" evidence="7">
    <location>
        <begin position="286"/>
        <end position="308"/>
    </location>
</feature>
<keyword evidence="3" id="KW-1003">Cell membrane</keyword>
<dbReference type="Gene3D" id="3.30.70.270">
    <property type="match status" value="1"/>
</dbReference>
<dbReference type="NCBIfam" id="TIGR00254">
    <property type="entry name" value="GGDEF"/>
    <property type="match status" value="1"/>
</dbReference>
<evidence type="ECO:0000256" key="4">
    <source>
        <dbReference type="ARBA" id="ARBA00022692"/>
    </source>
</evidence>
<keyword evidence="5 7" id="KW-1133">Transmembrane helix</keyword>
<dbReference type="EMBL" id="FNFX01000001">
    <property type="protein sequence ID" value="SDK22139.1"/>
    <property type="molecule type" value="Genomic_DNA"/>
</dbReference>
<dbReference type="AlphaFoldDB" id="A0A1G9A408"/>
<dbReference type="InterPro" id="IPR043128">
    <property type="entry name" value="Rev_trsase/Diguanyl_cyclase"/>
</dbReference>
<accession>A0A1G9A408</accession>
<keyword evidence="6 7" id="KW-0472">Membrane</keyword>
<evidence type="ECO:0000259" key="8">
    <source>
        <dbReference type="PROSITE" id="PS50887"/>
    </source>
</evidence>
<evidence type="ECO:0000256" key="2">
    <source>
        <dbReference type="ARBA" id="ARBA00012528"/>
    </source>
</evidence>
<reference evidence="10" key="1">
    <citation type="submission" date="2016-10" db="EMBL/GenBank/DDBJ databases">
        <authorList>
            <person name="Varghese N."/>
            <person name="Submissions S."/>
        </authorList>
    </citation>
    <scope>NUCLEOTIDE SEQUENCE [LARGE SCALE GENOMIC DNA]</scope>
    <source>
        <strain evidence="10">CBMB127</strain>
    </source>
</reference>
<evidence type="ECO:0000313" key="10">
    <source>
        <dbReference type="Proteomes" id="UP000198629"/>
    </source>
</evidence>
<evidence type="ECO:0000256" key="1">
    <source>
        <dbReference type="ARBA" id="ARBA00004651"/>
    </source>
</evidence>
<keyword evidence="4 7" id="KW-0812">Transmembrane</keyword>
<dbReference type="Gene3D" id="3.30.450.20">
    <property type="entry name" value="PAS domain"/>
    <property type="match status" value="2"/>
</dbReference>
<dbReference type="SUPFAM" id="SSF103190">
    <property type="entry name" value="Sensory domain-like"/>
    <property type="match status" value="1"/>
</dbReference>
<dbReference type="FunFam" id="3.30.70.270:FF:000001">
    <property type="entry name" value="Diguanylate cyclase domain protein"/>
    <property type="match status" value="1"/>
</dbReference>
<dbReference type="InterPro" id="IPR033479">
    <property type="entry name" value="dCache_1"/>
</dbReference>
<evidence type="ECO:0000256" key="6">
    <source>
        <dbReference type="ARBA" id="ARBA00023136"/>
    </source>
</evidence>
<dbReference type="STRING" id="492660.SAMN05192566_0679"/>
<feature type="transmembrane region" description="Helical" evidence="7">
    <location>
        <begin position="7"/>
        <end position="31"/>
    </location>
</feature>
<dbReference type="Pfam" id="PF00990">
    <property type="entry name" value="GGDEF"/>
    <property type="match status" value="1"/>
</dbReference>